<dbReference type="InterPro" id="IPR020568">
    <property type="entry name" value="Ribosomal_Su5_D2-typ_SF"/>
</dbReference>
<dbReference type="PRINTS" id="PR00959">
    <property type="entry name" value="MEVGALKINASE"/>
</dbReference>
<dbReference type="GO" id="GO:0004335">
    <property type="term" value="F:galactokinase activity"/>
    <property type="evidence" value="ECO:0007669"/>
    <property type="project" value="UniProtKB-UniRule"/>
</dbReference>
<feature type="domain" description="GHMP kinase C-terminal" evidence="13">
    <location>
        <begin position="280"/>
        <end position="357"/>
    </location>
</feature>
<evidence type="ECO:0000256" key="2">
    <source>
        <dbReference type="ARBA" id="ARBA00022490"/>
    </source>
</evidence>
<evidence type="ECO:0000256" key="1">
    <source>
        <dbReference type="ARBA" id="ARBA00006566"/>
    </source>
</evidence>
<dbReference type="GO" id="GO:0006012">
    <property type="term" value="P:galactose metabolic process"/>
    <property type="evidence" value="ECO:0007669"/>
    <property type="project" value="UniProtKB-UniRule"/>
</dbReference>
<dbReference type="Pfam" id="PF08544">
    <property type="entry name" value="GHMP_kinases_C"/>
    <property type="match status" value="1"/>
</dbReference>
<evidence type="ECO:0000256" key="6">
    <source>
        <dbReference type="ARBA" id="ARBA00022777"/>
    </source>
</evidence>
<keyword evidence="4" id="KW-0479">Metal-binding</keyword>
<dbReference type="PANTHER" id="PTHR10457:SF7">
    <property type="entry name" value="GALACTOKINASE-RELATED"/>
    <property type="match status" value="1"/>
</dbReference>
<dbReference type="InterPro" id="IPR013750">
    <property type="entry name" value="GHMP_kinase_C_dom"/>
</dbReference>
<dbReference type="InterPro" id="IPR019539">
    <property type="entry name" value="GalKase_N"/>
</dbReference>
<keyword evidence="5" id="KW-0547">Nucleotide-binding</keyword>
<name>A0A3A6TZH1_9GAMM</name>
<evidence type="ECO:0000256" key="10">
    <source>
        <dbReference type="ARBA" id="ARBA00023277"/>
    </source>
</evidence>
<keyword evidence="6 15" id="KW-0418">Kinase</keyword>
<dbReference type="InterPro" id="IPR036554">
    <property type="entry name" value="GHMP_kinase_C_sf"/>
</dbReference>
<dbReference type="PANTHER" id="PTHR10457">
    <property type="entry name" value="MEVALONATE KINASE/GALACTOKINASE"/>
    <property type="match status" value="1"/>
</dbReference>
<dbReference type="InterPro" id="IPR006206">
    <property type="entry name" value="Mevalonate/galactokinase"/>
</dbReference>
<dbReference type="Pfam" id="PF10509">
    <property type="entry name" value="GalKase_gal_bdg"/>
    <property type="match status" value="1"/>
</dbReference>
<keyword evidence="16" id="KW-1185">Reference proteome</keyword>
<dbReference type="SUPFAM" id="SSF55060">
    <property type="entry name" value="GHMP Kinase, C-terminal domain"/>
    <property type="match status" value="1"/>
</dbReference>
<keyword evidence="9" id="KW-0299">Galactose metabolism</keyword>
<keyword evidence="8" id="KW-0460">Magnesium</keyword>
<gene>
    <name evidence="15" type="primary">galK</name>
    <name evidence="15" type="ORF">D5R81_16880</name>
</gene>
<dbReference type="OrthoDB" id="250531at2"/>
<feature type="domain" description="GHMP kinase N-terminal" evidence="12">
    <location>
        <begin position="95"/>
        <end position="181"/>
    </location>
</feature>
<comment type="caution">
    <text evidence="15">The sequence shown here is derived from an EMBL/GenBank/DDBJ whole genome shotgun (WGS) entry which is preliminary data.</text>
</comment>
<evidence type="ECO:0000259" key="13">
    <source>
        <dbReference type="Pfam" id="PF08544"/>
    </source>
</evidence>
<dbReference type="NCBIfam" id="TIGR00131">
    <property type="entry name" value="gal_kin"/>
    <property type="match status" value="1"/>
</dbReference>
<dbReference type="EC" id="2.7.1.6" evidence="11"/>
<dbReference type="FunFam" id="3.30.230.10:FF:000017">
    <property type="entry name" value="Galactokinase"/>
    <property type="match status" value="1"/>
</dbReference>
<dbReference type="GO" id="GO:0046872">
    <property type="term" value="F:metal ion binding"/>
    <property type="evidence" value="ECO:0007669"/>
    <property type="project" value="UniProtKB-KW"/>
</dbReference>
<protein>
    <recommendedName>
        <fullName evidence="11">Galactokinase</fullName>
        <ecNumber evidence="11">2.7.1.6</ecNumber>
    </recommendedName>
</protein>
<dbReference type="GO" id="GO:0005524">
    <property type="term" value="F:ATP binding"/>
    <property type="evidence" value="ECO:0007669"/>
    <property type="project" value="UniProtKB-UniRule"/>
</dbReference>
<sequence length="385" mass="42311">MSSPVQRATKLFVRTFGTTADACYQAPGRINLMGEHTDYNEGFVLPAAINFRVVIAAKRRDDKVFRAVTDIAPDEFIEWNFGDEGVQATGVCWANYLKCFTSALAQSGLEANGLDIAIVSDIPIESGFSSSSALEIAFGSALNDAHQLHLSPLAVAQIAQRGEYNYMGRTCGMKDQMISALAEQNQALLIDCLDLDYEAVAIPESLSLIIIHSGKYACEVQQKYQQRKHECQQVAEHLGLESLRHVKLNQLHEIEAELSTQLYRRAKHVITENRRTQNAARALEQCNIKKLSSLMAESHQSMRDDFEMSIPELDKLVDIVKACIGERGGVRLTGSGFGGSVVALVEHELTDDVVYAVESEYLKATGIEAQVYLCSAASAASRIDT</sequence>
<dbReference type="GO" id="GO:0005829">
    <property type="term" value="C:cytosol"/>
    <property type="evidence" value="ECO:0007669"/>
    <property type="project" value="TreeGrafter"/>
</dbReference>
<evidence type="ECO:0000256" key="4">
    <source>
        <dbReference type="ARBA" id="ARBA00022723"/>
    </source>
</evidence>
<keyword evidence="7" id="KW-0067">ATP-binding</keyword>
<reference evidence="15 16" key="1">
    <citation type="submission" date="2018-09" db="EMBL/GenBank/DDBJ databases">
        <title>Phylogeny of the Shewanellaceae, and recommendation for two new genera, Pseudoshewanella and Parashewanella.</title>
        <authorList>
            <person name="Wang G."/>
        </authorList>
    </citation>
    <scope>NUCLEOTIDE SEQUENCE [LARGE SCALE GENOMIC DNA]</scope>
    <source>
        <strain evidence="15 16">KCTC 22492</strain>
    </source>
</reference>
<dbReference type="PRINTS" id="PR00473">
    <property type="entry name" value="GALCTOKINASE"/>
</dbReference>
<keyword evidence="10" id="KW-0119">Carbohydrate metabolism</keyword>
<dbReference type="FunFam" id="3.30.70.890:FF:000001">
    <property type="entry name" value="Galactokinase"/>
    <property type="match status" value="1"/>
</dbReference>
<evidence type="ECO:0000256" key="3">
    <source>
        <dbReference type="ARBA" id="ARBA00022679"/>
    </source>
</evidence>
<dbReference type="SUPFAM" id="SSF54211">
    <property type="entry name" value="Ribosomal protein S5 domain 2-like"/>
    <property type="match status" value="1"/>
</dbReference>
<evidence type="ECO:0000256" key="11">
    <source>
        <dbReference type="NCBIfam" id="TIGR00131"/>
    </source>
</evidence>
<dbReference type="PIRSF" id="PIRSF000530">
    <property type="entry name" value="Galactokinase"/>
    <property type="match status" value="1"/>
</dbReference>
<dbReference type="Gene3D" id="3.30.230.10">
    <property type="match status" value="1"/>
</dbReference>
<organism evidence="15 16">
    <name type="scientific">Parashewanella spongiae</name>
    <dbReference type="NCBI Taxonomy" id="342950"/>
    <lineage>
        <taxon>Bacteria</taxon>
        <taxon>Pseudomonadati</taxon>
        <taxon>Pseudomonadota</taxon>
        <taxon>Gammaproteobacteria</taxon>
        <taxon>Alteromonadales</taxon>
        <taxon>Shewanellaceae</taxon>
        <taxon>Parashewanella</taxon>
    </lineage>
</organism>
<evidence type="ECO:0000259" key="12">
    <source>
        <dbReference type="Pfam" id="PF00288"/>
    </source>
</evidence>
<feature type="domain" description="Galactokinase N-terminal" evidence="14">
    <location>
        <begin position="11"/>
        <end position="59"/>
    </location>
</feature>
<comment type="similarity">
    <text evidence="1">Belongs to the GHMP kinase family. GalK subfamily.</text>
</comment>
<dbReference type="InterPro" id="IPR006204">
    <property type="entry name" value="GHMP_kinase_N_dom"/>
</dbReference>
<evidence type="ECO:0000256" key="8">
    <source>
        <dbReference type="ARBA" id="ARBA00022842"/>
    </source>
</evidence>
<keyword evidence="2" id="KW-0963">Cytoplasm</keyword>
<dbReference type="InterPro" id="IPR014721">
    <property type="entry name" value="Ribsml_uS5_D2-typ_fold_subgr"/>
</dbReference>
<dbReference type="RefSeq" id="WP_121854791.1">
    <property type="nucleotide sequence ID" value="NZ_CP037952.1"/>
</dbReference>
<dbReference type="Pfam" id="PF00288">
    <property type="entry name" value="GHMP_kinases_N"/>
    <property type="match status" value="1"/>
</dbReference>
<dbReference type="Gene3D" id="3.30.70.890">
    <property type="entry name" value="GHMP kinase, C-terminal domain"/>
    <property type="match status" value="1"/>
</dbReference>
<dbReference type="Proteomes" id="UP000273022">
    <property type="component" value="Unassembled WGS sequence"/>
</dbReference>
<evidence type="ECO:0000259" key="14">
    <source>
        <dbReference type="Pfam" id="PF10509"/>
    </source>
</evidence>
<evidence type="ECO:0000313" key="15">
    <source>
        <dbReference type="EMBL" id="RJY07001.1"/>
    </source>
</evidence>
<dbReference type="InterPro" id="IPR000705">
    <property type="entry name" value="Galactokinase"/>
</dbReference>
<evidence type="ECO:0000313" key="16">
    <source>
        <dbReference type="Proteomes" id="UP000273022"/>
    </source>
</evidence>
<dbReference type="EMBL" id="QYYH01000141">
    <property type="protein sequence ID" value="RJY07001.1"/>
    <property type="molecule type" value="Genomic_DNA"/>
</dbReference>
<proteinExistence type="inferred from homology"/>
<keyword evidence="3 15" id="KW-0808">Transferase</keyword>
<evidence type="ECO:0000256" key="9">
    <source>
        <dbReference type="ARBA" id="ARBA00023144"/>
    </source>
</evidence>
<evidence type="ECO:0000256" key="7">
    <source>
        <dbReference type="ARBA" id="ARBA00022840"/>
    </source>
</evidence>
<dbReference type="AlphaFoldDB" id="A0A3A6TZH1"/>
<accession>A0A3A6TZH1</accession>
<evidence type="ECO:0000256" key="5">
    <source>
        <dbReference type="ARBA" id="ARBA00022741"/>
    </source>
</evidence>